<feature type="transmembrane region" description="Helical" evidence="7">
    <location>
        <begin position="156"/>
        <end position="175"/>
    </location>
</feature>
<comment type="caution">
    <text evidence="10">The sequence shown here is derived from an EMBL/GenBank/DDBJ whole genome shotgun (WGS) entry which is preliminary data.</text>
</comment>
<feature type="domain" description="Cation efflux protein cytoplasmic" evidence="9">
    <location>
        <begin position="217"/>
        <end position="295"/>
    </location>
</feature>
<dbReference type="PANTHER" id="PTHR43840">
    <property type="entry name" value="MITOCHONDRIAL METAL TRANSPORTER 1-RELATED"/>
    <property type="match status" value="1"/>
</dbReference>
<dbReference type="Gene3D" id="3.30.70.1350">
    <property type="entry name" value="Cation efflux protein, cytoplasmic domain"/>
    <property type="match status" value="1"/>
</dbReference>
<dbReference type="Proteomes" id="UP001580346">
    <property type="component" value="Unassembled WGS sequence"/>
</dbReference>
<dbReference type="SUPFAM" id="SSF161111">
    <property type="entry name" value="Cation efflux protein transmembrane domain-like"/>
    <property type="match status" value="1"/>
</dbReference>
<keyword evidence="4 7" id="KW-0812">Transmembrane</keyword>
<dbReference type="InterPro" id="IPR036837">
    <property type="entry name" value="Cation_efflux_CTD_sf"/>
</dbReference>
<evidence type="ECO:0000256" key="2">
    <source>
        <dbReference type="ARBA" id="ARBA00008114"/>
    </source>
</evidence>
<feature type="transmembrane region" description="Helical" evidence="7">
    <location>
        <begin position="181"/>
        <end position="198"/>
    </location>
</feature>
<dbReference type="RefSeq" id="WP_375356100.1">
    <property type="nucleotide sequence ID" value="NZ_JBHHMI010000012.1"/>
</dbReference>
<dbReference type="PANTHER" id="PTHR43840:SF15">
    <property type="entry name" value="MITOCHONDRIAL METAL TRANSPORTER 1-RELATED"/>
    <property type="match status" value="1"/>
</dbReference>
<evidence type="ECO:0000256" key="5">
    <source>
        <dbReference type="ARBA" id="ARBA00022989"/>
    </source>
</evidence>
<gene>
    <name evidence="10" type="ORF">ACE41H_14750</name>
</gene>
<dbReference type="Pfam" id="PF01545">
    <property type="entry name" value="Cation_efflux"/>
    <property type="match status" value="1"/>
</dbReference>
<evidence type="ECO:0000256" key="7">
    <source>
        <dbReference type="SAM" id="Phobius"/>
    </source>
</evidence>
<accession>A0ABV5AUY9</accession>
<evidence type="ECO:0000256" key="4">
    <source>
        <dbReference type="ARBA" id="ARBA00022692"/>
    </source>
</evidence>
<evidence type="ECO:0000259" key="9">
    <source>
        <dbReference type="Pfam" id="PF16916"/>
    </source>
</evidence>
<keyword evidence="3" id="KW-0813">Transport</keyword>
<evidence type="ECO:0000256" key="6">
    <source>
        <dbReference type="ARBA" id="ARBA00023136"/>
    </source>
</evidence>
<dbReference type="InterPro" id="IPR050291">
    <property type="entry name" value="CDF_Transporter"/>
</dbReference>
<comment type="subcellular location">
    <subcellularLocation>
        <location evidence="1">Membrane</location>
        <topology evidence="1">Multi-pass membrane protein</topology>
    </subcellularLocation>
</comment>
<dbReference type="NCBIfam" id="TIGR01297">
    <property type="entry name" value="CDF"/>
    <property type="match status" value="1"/>
</dbReference>
<comment type="similarity">
    <text evidence="2">Belongs to the cation diffusion facilitator (CDF) transporter (TC 2.A.4) family.</text>
</comment>
<keyword evidence="6 7" id="KW-0472">Membrane</keyword>
<keyword evidence="11" id="KW-1185">Reference proteome</keyword>
<name>A0ABV5AUY9_9BACL</name>
<sequence>MKSERSRSSETAAWTGIAGDLIIALLKGGAGYISGSKALMGDGLYAASDAAAGLARRLTAGKPGDRVERRSHHDNPKARPAVPVLFAILLLMTGLELAGTAIRSLVAGEPSVPGIYALITAFAALALKEAFFQFQYRFIKKKGGAEVNTHINEHRFSLYSSLTALLGMSGAMAGQAFDLSLLLYLDPVAGLLIACLVLRKGYLLIVQSVYGPLVEELREEDVRSYMETVQRVRGVVTIVSLKAVEFNDTVTIDTLISVSPRITVQEAQEIADRARTLLMTRFARVTDVKIQFSPYQSLYPYKTNHELPENDVSPLIQ</sequence>
<dbReference type="InterPro" id="IPR027470">
    <property type="entry name" value="Cation_efflux_CTD"/>
</dbReference>
<keyword evidence="5 7" id="KW-1133">Transmembrane helix</keyword>
<dbReference type="InterPro" id="IPR058533">
    <property type="entry name" value="Cation_efflux_TM"/>
</dbReference>
<dbReference type="InterPro" id="IPR002524">
    <property type="entry name" value="Cation_efflux"/>
</dbReference>
<evidence type="ECO:0000256" key="3">
    <source>
        <dbReference type="ARBA" id="ARBA00022448"/>
    </source>
</evidence>
<evidence type="ECO:0000259" key="8">
    <source>
        <dbReference type="Pfam" id="PF01545"/>
    </source>
</evidence>
<dbReference type="Pfam" id="PF16916">
    <property type="entry name" value="ZT_dimer"/>
    <property type="match status" value="1"/>
</dbReference>
<evidence type="ECO:0000256" key="1">
    <source>
        <dbReference type="ARBA" id="ARBA00004141"/>
    </source>
</evidence>
<evidence type="ECO:0000313" key="10">
    <source>
        <dbReference type="EMBL" id="MFB5268023.1"/>
    </source>
</evidence>
<feature type="transmembrane region" description="Helical" evidence="7">
    <location>
        <begin position="114"/>
        <end position="136"/>
    </location>
</feature>
<dbReference type="SUPFAM" id="SSF160240">
    <property type="entry name" value="Cation efflux protein cytoplasmic domain-like"/>
    <property type="match status" value="1"/>
</dbReference>
<dbReference type="EMBL" id="JBHHMI010000012">
    <property type="protein sequence ID" value="MFB5268023.1"/>
    <property type="molecule type" value="Genomic_DNA"/>
</dbReference>
<dbReference type="Gene3D" id="1.20.1510.10">
    <property type="entry name" value="Cation efflux protein transmembrane domain"/>
    <property type="match status" value="1"/>
</dbReference>
<reference evidence="10 11" key="1">
    <citation type="submission" date="2024-09" db="EMBL/GenBank/DDBJ databases">
        <title>Paenibacillus zeirhizospherea sp. nov., isolated from surface of the maize (Zea mays) roots in a horticulture field, Hungary.</title>
        <authorList>
            <person name="Marton D."/>
            <person name="Farkas M."/>
            <person name="Bedics A."/>
            <person name="Toth E."/>
            <person name="Tancsics A."/>
            <person name="Boka K."/>
            <person name="Maroti G."/>
            <person name="Kriszt B."/>
            <person name="Cserhati M."/>
        </authorList>
    </citation>
    <scope>NUCLEOTIDE SEQUENCE [LARGE SCALE GENOMIC DNA]</scope>
    <source>
        <strain evidence="10 11">KCTC 33519</strain>
    </source>
</reference>
<protein>
    <submittedName>
        <fullName evidence="10">Cation diffusion facilitator family transporter</fullName>
    </submittedName>
</protein>
<proteinExistence type="inferred from homology"/>
<feature type="transmembrane region" description="Helical" evidence="7">
    <location>
        <begin position="80"/>
        <end position="102"/>
    </location>
</feature>
<organism evidence="10 11">
    <name type="scientific">Paenibacillus enshidis</name>
    <dbReference type="NCBI Taxonomy" id="1458439"/>
    <lineage>
        <taxon>Bacteria</taxon>
        <taxon>Bacillati</taxon>
        <taxon>Bacillota</taxon>
        <taxon>Bacilli</taxon>
        <taxon>Bacillales</taxon>
        <taxon>Paenibacillaceae</taxon>
        <taxon>Paenibacillus</taxon>
    </lineage>
</organism>
<evidence type="ECO:0000313" key="11">
    <source>
        <dbReference type="Proteomes" id="UP001580346"/>
    </source>
</evidence>
<feature type="domain" description="Cation efflux protein transmembrane" evidence="8">
    <location>
        <begin position="15"/>
        <end position="210"/>
    </location>
</feature>
<dbReference type="InterPro" id="IPR027469">
    <property type="entry name" value="Cation_efflux_TMD_sf"/>
</dbReference>